<dbReference type="InterPro" id="IPR039261">
    <property type="entry name" value="FNR_nucleotide-bd"/>
</dbReference>
<accession>A0A673TVW8</accession>
<dbReference type="SFLD" id="SFLDG01168">
    <property type="entry name" value="Ferric_reductase_subgroup_(FRE"/>
    <property type="match status" value="1"/>
</dbReference>
<dbReference type="CDD" id="cd06186">
    <property type="entry name" value="NOX_Duox_like_FAD_NADP"/>
    <property type="match status" value="1"/>
</dbReference>
<keyword evidence="9" id="KW-0560">Oxidoreductase</keyword>
<dbReference type="FunFam" id="2.40.30.10:FF:000056">
    <property type="entry name" value="NADPH oxidase 5"/>
    <property type="match status" value="1"/>
</dbReference>
<dbReference type="SMART" id="SM00054">
    <property type="entry name" value="EFh"/>
    <property type="match status" value="3"/>
</dbReference>
<keyword evidence="4" id="KW-0479">Metal-binding</keyword>
<feature type="transmembrane region" description="Helical" evidence="12">
    <location>
        <begin position="232"/>
        <end position="256"/>
    </location>
</feature>
<dbReference type="FunFam" id="3.40.50.80:FF:000012">
    <property type="entry name" value="NADPH oxidase, isoform B"/>
    <property type="match status" value="1"/>
</dbReference>
<dbReference type="Pfam" id="PF08022">
    <property type="entry name" value="FAD_binding_8"/>
    <property type="match status" value="1"/>
</dbReference>
<dbReference type="GO" id="GO:0006952">
    <property type="term" value="P:defense response"/>
    <property type="evidence" value="ECO:0007669"/>
    <property type="project" value="TreeGrafter"/>
</dbReference>
<dbReference type="Gene3D" id="3.40.50.80">
    <property type="entry name" value="Nucleotide-binding domain of ferredoxin-NADP reductase (FNR) module"/>
    <property type="match status" value="1"/>
</dbReference>
<proteinExistence type="predicted"/>
<name>A0A673TVW8_SURSU</name>
<dbReference type="PROSITE" id="PS00018">
    <property type="entry name" value="EF_HAND_1"/>
    <property type="match status" value="3"/>
</dbReference>
<evidence type="ECO:0000313" key="15">
    <source>
        <dbReference type="Proteomes" id="UP000472268"/>
    </source>
</evidence>
<evidence type="ECO:0000256" key="4">
    <source>
        <dbReference type="ARBA" id="ARBA00022723"/>
    </source>
</evidence>
<comment type="subcellular location">
    <subcellularLocation>
        <location evidence="1">Membrane</location>
        <topology evidence="1">Multi-pass membrane protein</topology>
    </subcellularLocation>
</comment>
<reference evidence="14 15" key="1">
    <citation type="submission" date="2019-05" db="EMBL/GenBank/DDBJ databases">
        <title>A Chromosome-scale Meerkat (S. suricatta) Genome Assembly.</title>
        <authorList>
            <person name="Dudchenko O."/>
            <person name="Lieberman Aiden E."/>
            <person name="Tung J."/>
            <person name="Barreiro L.B."/>
            <person name="Clutton-Brock T.H."/>
        </authorList>
    </citation>
    <scope>NUCLEOTIDE SEQUENCE [LARGE SCALE GENOMIC DNA]</scope>
</reference>
<dbReference type="GO" id="GO:0005509">
    <property type="term" value="F:calcium ion binding"/>
    <property type="evidence" value="ECO:0007669"/>
    <property type="project" value="InterPro"/>
</dbReference>
<keyword evidence="10 12" id="KW-0472">Membrane</keyword>
<evidence type="ECO:0000256" key="12">
    <source>
        <dbReference type="SAM" id="Phobius"/>
    </source>
</evidence>
<dbReference type="CDD" id="cd00051">
    <property type="entry name" value="EFh"/>
    <property type="match status" value="2"/>
</dbReference>
<keyword evidence="7" id="KW-0521">NADP</keyword>
<keyword evidence="3 12" id="KW-0812">Transmembrane</keyword>
<dbReference type="Proteomes" id="UP000472268">
    <property type="component" value="Chromosome 9"/>
</dbReference>
<evidence type="ECO:0000256" key="7">
    <source>
        <dbReference type="ARBA" id="ARBA00022857"/>
    </source>
</evidence>
<dbReference type="Pfam" id="PF13499">
    <property type="entry name" value="EF-hand_7"/>
    <property type="match status" value="1"/>
</dbReference>
<evidence type="ECO:0000256" key="8">
    <source>
        <dbReference type="ARBA" id="ARBA00022989"/>
    </source>
</evidence>
<evidence type="ECO:0000256" key="6">
    <source>
        <dbReference type="ARBA" id="ARBA00022837"/>
    </source>
</evidence>
<dbReference type="Gene3D" id="2.40.30.10">
    <property type="entry name" value="Translation factors"/>
    <property type="match status" value="1"/>
</dbReference>
<keyword evidence="15" id="KW-1185">Reference proteome</keyword>
<dbReference type="OMA" id="WFVVPGC"/>
<dbReference type="FunFam" id="1.10.238.10:FF:000210">
    <property type="entry name" value="NADPH oxidase 5 isoform X2"/>
    <property type="match status" value="1"/>
</dbReference>
<feature type="transmembrane region" description="Helical" evidence="12">
    <location>
        <begin position="364"/>
        <end position="382"/>
    </location>
</feature>
<evidence type="ECO:0000256" key="2">
    <source>
        <dbReference type="ARBA" id="ARBA00022630"/>
    </source>
</evidence>
<organism evidence="14 15">
    <name type="scientific">Suricata suricatta</name>
    <name type="common">Meerkat</name>
    <dbReference type="NCBI Taxonomy" id="37032"/>
    <lineage>
        <taxon>Eukaryota</taxon>
        <taxon>Metazoa</taxon>
        <taxon>Chordata</taxon>
        <taxon>Craniata</taxon>
        <taxon>Vertebrata</taxon>
        <taxon>Euteleostomi</taxon>
        <taxon>Mammalia</taxon>
        <taxon>Eutheria</taxon>
        <taxon>Laurasiatheria</taxon>
        <taxon>Carnivora</taxon>
        <taxon>Feliformia</taxon>
        <taxon>Herpestidae</taxon>
        <taxon>Suricata</taxon>
    </lineage>
</organism>
<dbReference type="GO" id="GO:0043020">
    <property type="term" value="C:NADPH oxidase complex"/>
    <property type="evidence" value="ECO:0007669"/>
    <property type="project" value="TreeGrafter"/>
</dbReference>
<evidence type="ECO:0000256" key="11">
    <source>
        <dbReference type="SAM" id="MobiDB-lite"/>
    </source>
</evidence>
<feature type="domain" description="EF-hand" evidence="13">
    <location>
        <begin position="56"/>
        <end position="84"/>
    </location>
</feature>
<dbReference type="SUPFAM" id="SSF63380">
    <property type="entry name" value="Riboflavin synthase domain-like"/>
    <property type="match status" value="1"/>
</dbReference>
<dbReference type="SUPFAM" id="SSF47473">
    <property type="entry name" value="EF-hand"/>
    <property type="match status" value="1"/>
</dbReference>
<reference evidence="14" key="2">
    <citation type="submission" date="2025-08" db="UniProtKB">
        <authorList>
            <consortium name="Ensembl"/>
        </authorList>
    </citation>
    <scope>IDENTIFICATION</scope>
</reference>
<feature type="transmembrane region" description="Helical" evidence="12">
    <location>
        <begin position="206"/>
        <end position="226"/>
    </location>
</feature>
<dbReference type="InterPro" id="IPR013112">
    <property type="entry name" value="FAD-bd_8"/>
</dbReference>
<dbReference type="PANTHER" id="PTHR11972">
    <property type="entry name" value="NADPH OXIDASE"/>
    <property type="match status" value="1"/>
</dbReference>
<keyword evidence="5" id="KW-0274">FAD</keyword>
<dbReference type="Pfam" id="PF00036">
    <property type="entry name" value="EF-hand_1"/>
    <property type="match status" value="1"/>
</dbReference>
<dbReference type="PRINTS" id="PR00450">
    <property type="entry name" value="RECOVERIN"/>
</dbReference>
<dbReference type="GO" id="GO:0042554">
    <property type="term" value="P:superoxide anion generation"/>
    <property type="evidence" value="ECO:0007669"/>
    <property type="project" value="TreeGrafter"/>
</dbReference>
<dbReference type="PANTHER" id="PTHR11972:SF58">
    <property type="entry name" value="NADPH OXIDASE 5"/>
    <property type="match status" value="1"/>
</dbReference>
<feature type="transmembrane region" description="Helical" evidence="12">
    <location>
        <begin position="551"/>
        <end position="572"/>
    </location>
</feature>
<dbReference type="InterPro" id="IPR011992">
    <property type="entry name" value="EF-hand-dom_pair"/>
</dbReference>
<evidence type="ECO:0000259" key="13">
    <source>
        <dbReference type="SMART" id="SM00054"/>
    </source>
</evidence>
<dbReference type="SUPFAM" id="SSF52343">
    <property type="entry name" value="Ferredoxin reductase-like, C-terminal NADP-linked domain"/>
    <property type="match status" value="1"/>
</dbReference>
<evidence type="ECO:0000256" key="10">
    <source>
        <dbReference type="ARBA" id="ARBA00023136"/>
    </source>
</evidence>
<dbReference type="InterPro" id="IPR018247">
    <property type="entry name" value="EF_Hand_1_Ca_BS"/>
</dbReference>
<evidence type="ECO:0000256" key="5">
    <source>
        <dbReference type="ARBA" id="ARBA00022827"/>
    </source>
</evidence>
<dbReference type="InterPro" id="IPR050369">
    <property type="entry name" value="RBOH/FRE"/>
</dbReference>
<reference evidence="14" key="3">
    <citation type="submission" date="2025-09" db="UniProtKB">
        <authorList>
            <consortium name="Ensembl"/>
        </authorList>
    </citation>
    <scope>IDENTIFICATION</scope>
</reference>
<protein>
    <submittedName>
        <fullName evidence="14">NADPH oxidase 5</fullName>
    </submittedName>
</protein>
<dbReference type="Pfam" id="PF08030">
    <property type="entry name" value="NAD_binding_6"/>
    <property type="match status" value="1"/>
</dbReference>
<keyword evidence="6" id="KW-0106">Calcium</keyword>
<dbReference type="SFLD" id="SFLDG01169">
    <property type="entry name" value="NADPH_oxidase_subgroup_(NOX)"/>
    <property type="match status" value="1"/>
</dbReference>
<dbReference type="AlphaFoldDB" id="A0A673TVW8"/>
<dbReference type="GO" id="GO:0016175">
    <property type="term" value="F:superoxide-generating NAD(P)H oxidase activity"/>
    <property type="evidence" value="ECO:0007669"/>
    <property type="project" value="TreeGrafter"/>
</dbReference>
<dbReference type="Pfam" id="PF01794">
    <property type="entry name" value="Ferric_reduct"/>
    <property type="match status" value="1"/>
</dbReference>
<feature type="transmembrane region" description="Helical" evidence="12">
    <location>
        <begin position="327"/>
        <end position="352"/>
    </location>
</feature>
<feature type="region of interest" description="Disordered" evidence="11">
    <location>
        <begin position="496"/>
        <end position="516"/>
    </location>
</feature>
<dbReference type="SFLD" id="SFLDS00052">
    <property type="entry name" value="Ferric_Reductase_Domain"/>
    <property type="match status" value="1"/>
</dbReference>
<dbReference type="InterPro" id="IPR017938">
    <property type="entry name" value="Riboflavin_synthase-like_b-brl"/>
</dbReference>
<feature type="domain" description="EF-hand" evidence="13">
    <location>
        <begin position="136"/>
        <end position="164"/>
    </location>
</feature>
<keyword evidence="8 12" id="KW-1133">Transmembrane helix</keyword>
<gene>
    <name evidence="14" type="primary">NOX5</name>
</gene>
<feature type="compositionally biased region" description="Basic residues" evidence="11">
    <location>
        <begin position="501"/>
        <end position="513"/>
    </location>
</feature>
<feature type="transmembrane region" description="Helical" evidence="12">
    <location>
        <begin position="283"/>
        <end position="307"/>
    </location>
</feature>
<evidence type="ECO:0000313" key="14">
    <source>
        <dbReference type="Ensembl" id="ENSSSUP00005013580.1"/>
    </source>
</evidence>
<dbReference type="Ensembl" id="ENSSSUT00005015507.1">
    <property type="protein sequence ID" value="ENSSSUP00005013580.1"/>
    <property type="gene ID" value="ENSSSUG00005008720.1"/>
</dbReference>
<feature type="domain" description="EF-hand" evidence="13">
    <location>
        <begin position="92"/>
        <end position="120"/>
    </location>
</feature>
<dbReference type="InterPro" id="IPR013130">
    <property type="entry name" value="Fe3_Rdtase_TM_dom"/>
</dbReference>
<evidence type="ECO:0000256" key="1">
    <source>
        <dbReference type="ARBA" id="ARBA00004141"/>
    </source>
</evidence>
<keyword evidence="2" id="KW-0285">Flavoprotein</keyword>
<sequence length="733" mass="83751">MSTQEDLESCRGTMSSEEDAKWLQWVTHQFETIAGEDREISLQEFKTALNVKESFFAERFFALFDSDGSGTITLQELLEALTLLIHGNPMDKLKFLFQVYDVDGSGSIDPDELRTVLQSCMRESAISLPDEKLDQLTLALFESADKDSNGAITFDELRDELQRFPGVMENLTISAAHWLTPPAARPRRRRPRPLTSAYWHNHRSHLLFLAAYAGLHVLLFALAAGAHRDRGASVMVAKGCGQCLNFDCSFIVVLMLRRCLTWLRATWLAQVLPLDQNIQFHQLMGYVVVGLSLVHTVAHVVNFALQAQSEASPFWFWELLLTARPGIGWVHGVASPTGVALLLLLLLMFTCSSSCIRRSGHFEVFYWTHLSYLPMWVLLILHGPNFWKWLLVPGLLFFLEKATGLVVSRMAALCIVEVNLLPSKVTHLLIKRPPLFHYRPGDYLYLNVPTIARYEWHPFTISSAPEQKDTIWLHIRSQGQWTNRLYESFKTSAPVDSGSKRLSRSLRMRRSQRKPQVSGMSSENHLFCNIKCYVDGPYGTPTRRIFASEHAVLIGAGIGITPFASILQSIMYRHQKRKHICPSCQHSWRDDVQDEDMKLRKVDFIWINRDQRSFEWFVSLLTKLELDQAEETQEGPFLELHMYMTSALGKNDMKAIGLQMALDLLAKKENKDSITGLQTRTQPGRPDWRKVFQKVATEKKGKVQVFFCGSPALAKVLKGHCEQFSFRFFQENF</sequence>
<dbReference type="InterPro" id="IPR013121">
    <property type="entry name" value="Fe_red_NAD-bd_6"/>
</dbReference>
<dbReference type="Gene3D" id="1.10.238.10">
    <property type="entry name" value="EF-hand"/>
    <property type="match status" value="1"/>
</dbReference>
<evidence type="ECO:0000256" key="9">
    <source>
        <dbReference type="ARBA" id="ARBA00023002"/>
    </source>
</evidence>
<evidence type="ECO:0000256" key="3">
    <source>
        <dbReference type="ARBA" id="ARBA00022692"/>
    </source>
</evidence>
<dbReference type="InterPro" id="IPR002048">
    <property type="entry name" value="EF_hand_dom"/>
</dbReference>